<comment type="caution">
    <text evidence="6">The sequence shown here is derived from an EMBL/GenBank/DDBJ whole genome shotgun (WGS) entry which is preliminary data.</text>
</comment>
<organism evidence="6 9">
    <name type="scientific">Carbonactinospora thermoautotrophica</name>
    <dbReference type="NCBI Taxonomy" id="1469144"/>
    <lineage>
        <taxon>Bacteria</taxon>
        <taxon>Bacillati</taxon>
        <taxon>Actinomycetota</taxon>
        <taxon>Actinomycetes</taxon>
        <taxon>Kitasatosporales</taxon>
        <taxon>Carbonactinosporaceae</taxon>
        <taxon>Carbonactinospora</taxon>
    </lineage>
</organism>
<dbReference type="Proteomes" id="UP000070188">
    <property type="component" value="Unassembled WGS sequence"/>
</dbReference>
<evidence type="ECO:0000256" key="3">
    <source>
        <dbReference type="ARBA" id="ARBA00023163"/>
    </source>
</evidence>
<dbReference type="EMBL" id="JYIJ01000016">
    <property type="protein sequence ID" value="KWX04166.1"/>
    <property type="molecule type" value="Genomic_DNA"/>
</dbReference>
<evidence type="ECO:0000256" key="4">
    <source>
        <dbReference type="PROSITE-ProRule" id="PRU00335"/>
    </source>
</evidence>
<protein>
    <submittedName>
        <fullName evidence="6">Transcriptional regulator</fullName>
    </submittedName>
</protein>
<dbReference type="PANTHER" id="PTHR30055">
    <property type="entry name" value="HTH-TYPE TRANSCRIPTIONAL REGULATOR RUTR"/>
    <property type="match status" value="1"/>
</dbReference>
<dbReference type="PRINTS" id="PR00455">
    <property type="entry name" value="HTHTETR"/>
</dbReference>
<dbReference type="Gene3D" id="1.10.357.10">
    <property type="entry name" value="Tetracycline Repressor, domain 2"/>
    <property type="match status" value="1"/>
</dbReference>
<dbReference type="InterPro" id="IPR025996">
    <property type="entry name" value="MT1864/Rv1816-like_C"/>
</dbReference>
<dbReference type="Proteomes" id="UP000070598">
    <property type="component" value="Unassembled WGS sequence"/>
</dbReference>
<evidence type="ECO:0000313" key="8">
    <source>
        <dbReference type="EMBL" id="KWX07303.1"/>
    </source>
</evidence>
<dbReference type="SUPFAM" id="SSF46689">
    <property type="entry name" value="Homeodomain-like"/>
    <property type="match status" value="1"/>
</dbReference>
<sequence length="237" mass="26634">MAVPASRRERQREATLREIKQVARRLLVTKGAGAVSLRAIAREMGMTAPGLYRYFASHEELLHALCQDITAELCDRLEAARDAVEGDAVTRLFATARALRAWALEHRAEFGLTFGGTTLPDLRLPPECRTGDPLHEQGYRFGRIFFDLFVEVWRTRGFAAPDPADLDPRLVPQLQTLQLGMGGRLPLGACYVFLECWVMLYGIVSLEVYGKLDFALTDTAPMFESYLRRIADRLLTS</sequence>
<dbReference type="SUPFAM" id="SSF48498">
    <property type="entry name" value="Tetracyclin repressor-like, C-terminal domain"/>
    <property type="match status" value="1"/>
</dbReference>
<dbReference type="Proteomes" id="UP000070659">
    <property type="component" value="Unassembled WGS sequence"/>
</dbReference>
<evidence type="ECO:0000313" key="9">
    <source>
        <dbReference type="Proteomes" id="UP000070188"/>
    </source>
</evidence>
<feature type="DNA-binding region" description="H-T-H motif" evidence="4">
    <location>
        <begin position="36"/>
        <end position="55"/>
    </location>
</feature>
<reference evidence="7 11" key="1">
    <citation type="submission" date="2015-02" db="EMBL/GenBank/DDBJ databases">
        <title>Physiological reanalysis, assessment of diazotrophy, and genome sequences of multiple isolates of Streptomyces thermoautotrophicus.</title>
        <authorList>
            <person name="MacKellar D.C."/>
            <person name="Lieber L."/>
            <person name="Norman J."/>
            <person name="Bolger A."/>
            <person name="Tobin C."/>
            <person name="Murray J.W."/>
            <person name="Prell J."/>
        </authorList>
    </citation>
    <scope>NUCLEOTIDE SEQUENCE [LARGE SCALE GENOMIC DNA]</scope>
    <source>
        <strain evidence="7 11">UBT1</strain>
    </source>
</reference>
<dbReference type="OrthoDB" id="3210322at2"/>
<dbReference type="InterPro" id="IPR050109">
    <property type="entry name" value="HTH-type_TetR-like_transc_reg"/>
</dbReference>
<dbReference type="InterPro" id="IPR036271">
    <property type="entry name" value="Tet_transcr_reg_TetR-rel_C_sf"/>
</dbReference>
<reference evidence="6" key="3">
    <citation type="submission" date="2015-04" db="EMBL/GenBank/DDBJ databases">
        <title>Physiological reanalysis, assessment of diazotrophy, and genome sequences of multiple isolates of Streptomyces thermoautotrophicus.</title>
        <authorList>
            <person name="MacKellar D.C."/>
            <person name="Lieber L."/>
            <person name="Norman J."/>
            <person name="Bolger A."/>
            <person name="Tobin C."/>
            <person name="Murray J.W."/>
            <person name="Woodward J."/>
            <person name="Friesen M."/>
            <person name="Prell J."/>
        </authorList>
    </citation>
    <scope>NUCLEOTIDE SEQUENCE [LARGE SCALE GENOMIC DNA]</scope>
    <source>
        <strain evidence="6">H1</strain>
    </source>
</reference>
<dbReference type="PANTHER" id="PTHR30055:SF243">
    <property type="entry name" value="HTH-TYPE TRANSCRIPTIONAL REGULATOR RV1816"/>
    <property type="match status" value="1"/>
</dbReference>
<dbReference type="Pfam" id="PF00440">
    <property type="entry name" value="TetR_N"/>
    <property type="match status" value="1"/>
</dbReference>
<dbReference type="RefSeq" id="WP_066884742.1">
    <property type="nucleotide sequence ID" value="NZ_JYIJ01000016.1"/>
</dbReference>
<evidence type="ECO:0000259" key="5">
    <source>
        <dbReference type="PROSITE" id="PS50977"/>
    </source>
</evidence>
<evidence type="ECO:0000256" key="1">
    <source>
        <dbReference type="ARBA" id="ARBA00023015"/>
    </source>
</evidence>
<dbReference type="PROSITE" id="PS50977">
    <property type="entry name" value="HTH_TETR_2"/>
    <property type="match status" value="1"/>
</dbReference>
<evidence type="ECO:0000313" key="6">
    <source>
        <dbReference type="EMBL" id="KWW99384.1"/>
    </source>
</evidence>
<dbReference type="Pfam" id="PF13305">
    <property type="entry name" value="TetR_C_33"/>
    <property type="match status" value="1"/>
</dbReference>
<keyword evidence="1" id="KW-0805">Transcription regulation</keyword>
<name>A0A132MNE2_9ACTN</name>
<dbReference type="InterPro" id="IPR009057">
    <property type="entry name" value="Homeodomain-like_sf"/>
</dbReference>
<proteinExistence type="predicted"/>
<dbReference type="GO" id="GO:0000976">
    <property type="term" value="F:transcription cis-regulatory region binding"/>
    <property type="evidence" value="ECO:0007669"/>
    <property type="project" value="TreeGrafter"/>
</dbReference>
<keyword evidence="9" id="KW-1185">Reference proteome</keyword>
<gene>
    <name evidence="6" type="ORF">LI90_1019</name>
    <name evidence="7" type="ORF">TH66_09735</name>
    <name evidence="8" type="ORF">TR74_19205</name>
</gene>
<dbReference type="InterPro" id="IPR001647">
    <property type="entry name" value="HTH_TetR"/>
</dbReference>
<dbReference type="GO" id="GO:0003700">
    <property type="term" value="F:DNA-binding transcription factor activity"/>
    <property type="evidence" value="ECO:0007669"/>
    <property type="project" value="TreeGrafter"/>
</dbReference>
<evidence type="ECO:0000313" key="11">
    <source>
        <dbReference type="Proteomes" id="UP000070659"/>
    </source>
</evidence>
<accession>A0A132MNE2</accession>
<dbReference type="AlphaFoldDB" id="A0A132MNE2"/>
<dbReference type="EMBL" id="JYIK01001063">
    <property type="protein sequence ID" value="KWX07303.1"/>
    <property type="molecule type" value="Genomic_DNA"/>
</dbReference>
<reference evidence="10" key="2">
    <citation type="submission" date="2015-02" db="EMBL/GenBank/DDBJ databases">
        <title>Physiological reanalysis, assessment of diazotrophy, and genome sequences of multiple isolates of Streptomyces thermoautotrophicus.</title>
        <authorList>
            <person name="MacKellar D.C."/>
            <person name="Lieber L."/>
            <person name="Norman J."/>
            <person name="Bolger A."/>
            <person name="Tobin C."/>
            <person name="Murray J.W."/>
            <person name="Friesen M."/>
            <person name="Prell J."/>
        </authorList>
    </citation>
    <scope>NUCLEOTIDE SEQUENCE [LARGE SCALE GENOMIC DNA]</scope>
    <source>
        <strain evidence="10">UBT1</strain>
    </source>
</reference>
<keyword evidence="2 4" id="KW-0238">DNA-binding</keyword>
<evidence type="ECO:0000256" key="2">
    <source>
        <dbReference type="ARBA" id="ARBA00023125"/>
    </source>
</evidence>
<evidence type="ECO:0000313" key="10">
    <source>
        <dbReference type="Proteomes" id="UP000070598"/>
    </source>
</evidence>
<evidence type="ECO:0000313" key="7">
    <source>
        <dbReference type="EMBL" id="KWX04166.1"/>
    </source>
</evidence>
<dbReference type="STRING" id="1469144.LI90_1019"/>
<dbReference type="PATRIC" id="fig|1469144.10.peg.1138"/>
<keyword evidence="3" id="KW-0804">Transcription</keyword>
<feature type="domain" description="HTH tetR-type" evidence="5">
    <location>
        <begin position="13"/>
        <end position="73"/>
    </location>
</feature>
<dbReference type="EMBL" id="LAXD01000001">
    <property type="protein sequence ID" value="KWW99384.1"/>
    <property type="molecule type" value="Genomic_DNA"/>
</dbReference>
<reference evidence="9" key="4">
    <citation type="submission" date="2015-04" db="EMBL/GenBank/DDBJ databases">
        <title>Physiological reanalysis, assessment of diazotrophy, and genome sequences of multiple isolates of Streptomyces thermoautotrophicus.</title>
        <authorList>
            <person name="MacKellar D.C."/>
            <person name="Lieber L."/>
            <person name="Norman J."/>
            <person name="Bolger A."/>
            <person name="Tobin C."/>
            <person name="Murray J.W."/>
            <person name="Chang R."/>
            <person name="Ford T."/>
            <person name="Nguyen P.Q."/>
            <person name="Woodward J."/>
            <person name="Permingeat H."/>
            <person name="Joshi N.S."/>
            <person name="Silver P.A."/>
            <person name="Usadel B."/>
            <person name="Rutherford A.W."/>
            <person name="Friesen M."/>
            <person name="Prell J."/>
        </authorList>
    </citation>
    <scope>NUCLEOTIDE SEQUENCE [LARGE SCALE GENOMIC DNA]</scope>
    <source>
        <strain evidence="9">H1</strain>
    </source>
</reference>